<comment type="caution">
    <text evidence="1">The sequence shown here is derived from an EMBL/GenBank/DDBJ whole genome shotgun (WGS) entry which is preliminary data.</text>
</comment>
<reference evidence="1" key="1">
    <citation type="journal article" date="2023" name="Mol. Phylogenet. Evol.">
        <title>Genome-scale phylogeny and comparative genomics of the fungal order Sordariales.</title>
        <authorList>
            <person name="Hensen N."/>
            <person name="Bonometti L."/>
            <person name="Westerberg I."/>
            <person name="Brannstrom I.O."/>
            <person name="Guillou S."/>
            <person name="Cros-Aarteil S."/>
            <person name="Calhoun S."/>
            <person name="Haridas S."/>
            <person name="Kuo A."/>
            <person name="Mondo S."/>
            <person name="Pangilinan J."/>
            <person name="Riley R."/>
            <person name="LaButti K."/>
            <person name="Andreopoulos B."/>
            <person name="Lipzen A."/>
            <person name="Chen C."/>
            <person name="Yan M."/>
            <person name="Daum C."/>
            <person name="Ng V."/>
            <person name="Clum A."/>
            <person name="Steindorff A."/>
            <person name="Ohm R.A."/>
            <person name="Martin F."/>
            <person name="Silar P."/>
            <person name="Natvig D.O."/>
            <person name="Lalanne C."/>
            <person name="Gautier V."/>
            <person name="Ament-Velasquez S.L."/>
            <person name="Kruys A."/>
            <person name="Hutchinson M.I."/>
            <person name="Powell A.J."/>
            <person name="Barry K."/>
            <person name="Miller A.N."/>
            <person name="Grigoriev I.V."/>
            <person name="Debuchy R."/>
            <person name="Gladieux P."/>
            <person name="Hiltunen Thoren M."/>
            <person name="Johannesson H."/>
        </authorList>
    </citation>
    <scope>NUCLEOTIDE SEQUENCE</scope>
    <source>
        <strain evidence="1">CBS 118394</strain>
    </source>
</reference>
<name>A0AAE0IRU9_9PEZI</name>
<accession>A0AAE0IRU9</accession>
<dbReference type="EMBL" id="JAUEDM010000001">
    <property type="protein sequence ID" value="KAK3329984.1"/>
    <property type="molecule type" value="Genomic_DNA"/>
</dbReference>
<keyword evidence="2" id="KW-1185">Reference proteome</keyword>
<dbReference type="Proteomes" id="UP001283341">
    <property type="component" value="Unassembled WGS sequence"/>
</dbReference>
<dbReference type="AlphaFoldDB" id="A0AAE0IRU9"/>
<organism evidence="1 2">
    <name type="scientific">Apodospora peruviana</name>
    <dbReference type="NCBI Taxonomy" id="516989"/>
    <lineage>
        <taxon>Eukaryota</taxon>
        <taxon>Fungi</taxon>
        <taxon>Dikarya</taxon>
        <taxon>Ascomycota</taxon>
        <taxon>Pezizomycotina</taxon>
        <taxon>Sordariomycetes</taxon>
        <taxon>Sordariomycetidae</taxon>
        <taxon>Sordariales</taxon>
        <taxon>Lasiosphaeriaceae</taxon>
        <taxon>Apodospora</taxon>
    </lineage>
</organism>
<evidence type="ECO:0000313" key="2">
    <source>
        <dbReference type="Proteomes" id="UP001283341"/>
    </source>
</evidence>
<sequence length="447" mass="50444">MAVDVPFTAFNLQQVCAHLSSTLYKHGQYLKLEIDQLDGKIASEQAASKNKEDEKFDLGKKKAKAEARLAFLDSKELEKLEPSAIQGQTAFHRPRKYTSPLPEKFRFSLQSKYPIRDHGRAKDLAVTWSALGWWDGAPTFTVTVKTKPLKEAEAEVTLFGWRKEIHAAEILTLRAEIKRLGDAIAVCDATIGRLGREVDLLRTRKQPWITKLGLCRDDVQNVDRALSSGISKYWEKEYLEVGSISGFAFRLGLKSKDEMERATRWSHPLLFETLELCHREAEAARELHERQVDGYRDMGLSYGTVELEINSKLGTSLSRRQDFSQAENRTKKVIGVEPEESEFNKECKSDIDIFKKDLAEPLDKLVKELKASPSKLPGNSVLIMKNDGECLKQQVAALKLVSKELYAEAKPIGVAATLQAAESYRNRGELVLSMYQGKRLNLARGLE</sequence>
<proteinExistence type="predicted"/>
<protein>
    <submittedName>
        <fullName evidence="1">Uncharacterized protein</fullName>
    </submittedName>
</protein>
<evidence type="ECO:0000313" key="1">
    <source>
        <dbReference type="EMBL" id="KAK3329984.1"/>
    </source>
</evidence>
<reference evidence="1" key="2">
    <citation type="submission" date="2023-06" db="EMBL/GenBank/DDBJ databases">
        <authorList>
            <consortium name="Lawrence Berkeley National Laboratory"/>
            <person name="Haridas S."/>
            <person name="Hensen N."/>
            <person name="Bonometti L."/>
            <person name="Westerberg I."/>
            <person name="Brannstrom I.O."/>
            <person name="Guillou S."/>
            <person name="Cros-Aarteil S."/>
            <person name="Calhoun S."/>
            <person name="Kuo A."/>
            <person name="Mondo S."/>
            <person name="Pangilinan J."/>
            <person name="Riley R."/>
            <person name="Labutti K."/>
            <person name="Andreopoulos B."/>
            <person name="Lipzen A."/>
            <person name="Chen C."/>
            <person name="Yanf M."/>
            <person name="Daum C."/>
            <person name="Ng V."/>
            <person name="Clum A."/>
            <person name="Steindorff A."/>
            <person name="Ohm R."/>
            <person name="Martin F."/>
            <person name="Silar P."/>
            <person name="Natvig D."/>
            <person name="Lalanne C."/>
            <person name="Gautier V."/>
            <person name="Ament-Velasquez S.L."/>
            <person name="Kruys A."/>
            <person name="Hutchinson M.I."/>
            <person name="Powell A.J."/>
            <person name="Barry K."/>
            <person name="Miller A.N."/>
            <person name="Grigoriev I.V."/>
            <person name="Debuchy R."/>
            <person name="Gladieux P."/>
            <person name="Thoren M.H."/>
            <person name="Johannesson H."/>
        </authorList>
    </citation>
    <scope>NUCLEOTIDE SEQUENCE</scope>
    <source>
        <strain evidence="1">CBS 118394</strain>
    </source>
</reference>
<gene>
    <name evidence="1" type="ORF">B0H66DRAFT_542507</name>
</gene>